<evidence type="ECO:0000256" key="7">
    <source>
        <dbReference type="ARBA" id="ARBA00023277"/>
    </source>
</evidence>
<dbReference type="Gene3D" id="3.20.20.80">
    <property type="entry name" value="Glycosidases"/>
    <property type="match status" value="1"/>
</dbReference>
<dbReference type="PANTHER" id="PTHR32438">
    <property type="entry name" value="4-ALPHA-GLUCANOTRANSFERASE DPE1, CHLOROPLASTIC/AMYLOPLASTIC"/>
    <property type="match status" value="1"/>
</dbReference>
<comment type="catalytic activity">
    <reaction evidence="1 10">
        <text>Transfers a segment of a (1-&gt;4)-alpha-D-glucan to a new position in an acceptor, which may be glucose or a (1-&gt;4)-alpha-D-glucan.</text>
        <dbReference type="EC" id="2.4.1.25"/>
    </reaction>
</comment>
<keyword evidence="5 10" id="KW-0328">Glycosyltransferase</keyword>
<evidence type="ECO:0000256" key="10">
    <source>
        <dbReference type="RuleBase" id="RU361207"/>
    </source>
</evidence>
<evidence type="ECO:0000256" key="4">
    <source>
        <dbReference type="ARBA" id="ARBA00020295"/>
    </source>
</evidence>
<name>L0H333_9GAMM</name>
<dbReference type="RefSeq" id="WP_015282117.1">
    <property type="nucleotide sequence ID" value="NC_019940.1"/>
</dbReference>
<dbReference type="KEGG" id="tmb:Thimo_3317"/>
<accession>L0H333</accession>
<evidence type="ECO:0000256" key="8">
    <source>
        <dbReference type="ARBA" id="ARBA00031423"/>
    </source>
</evidence>
<reference evidence="11 12" key="1">
    <citation type="submission" date="2011-09" db="EMBL/GenBank/DDBJ databases">
        <title>Complete sequence of chromosome of Thioflavicoccus mobilis 8321.</title>
        <authorList>
            <consortium name="US DOE Joint Genome Institute"/>
            <person name="Lucas S."/>
            <person name="Han J."/>
            <person name="Lapidus A."/>
            <person name="Cheng J.-F."/>
            <person name="Goodwin L."/>
            <person name="Pitluck S."/>
            <person name="Peters L."/>
            <person name="Ovchinnikova G."/>
            <person name="Lu M."/>
            <person name="Detter J.C."/>
            <person name="Han C."/>
            <person name="Tapia R."/>
            <person name="Land M."/>
            <person name="Hauser L."/>
            <person name="Kyrpides N."/>
            <person name="Ivanova N."/>
            <person name="Pagani I."/>
            <person name="Vogl K."/>
            <person name="Liu Z."/>
            <person name="Imhoff J."/>
            <person name="Thiel V."/>
            <person name="Frigaard N.-U."/>
            <person name="Bryant D."/>
            <person name="Woyke T."/>
        </authorList>
    </citation>
    <scope>NUCLEOTIDE SEQUENCE [LARGE SCALE GENOMIC DNA]</scope>
    <source>
        <strain evidence="11 12">8321</strain>
    </source>
</reference>
<evidence type="ECO:0000313" key="11">
    <source>
        <dbReference type="EMBL" id="AGA91989.1"/>
    </source>
</evidence>
<dbReference type="eggNOG" id="COG1640">
    <property type="taxonomic scope" value="Bacteria"/>
</dbReference>
<sequence length="498" mass="56731">MLIEDTPPSASQDQRRAGALLHLTSLPGPGPCGDLGMPARNYVDFLADCGISVWQMLPVGPTQRELSPYQTSSAHAGSWRLIALEPLVEQGWLQAEELAALQGSDEGKARALSLAYGRFQEAGDTSDRQGLERFVAEHSYWLEDWSLFWALRQEIGQCWWHWPDALRHRDPQDLAAARARLSAEIDFIVFEQYLFFSQWQTLRAYAEARGIRLFGDMPIFVAHDSAEVWARPQDFDLNPDGTTRVVAGVPPDYFSATGQRWGNPLYRWQEMVNDGFRFWIDRIRTQLRLFHMVRIDHFRGFEAYWEIPAGETYAIHGRWVKAPGAALFSRLNQYFGQIPLIAEDLGLITEEVEALRKRFRLPGMKVLQFAFSGGAANPYLPFHHDRDSVVYTGTHDNDTTLGWYESLSDAERAYVGEYLGRPAEPMPWPLVRCAFASRAHLAVVPMQDILGLDSAHRMNTPGTVDAKNWQWRFDWSSVPSDLPARMRRLVAIYGRLVS</sequence>
<dbReference type="AlphaFoldDB" id="L0H333"/>
<proteinExistence type="inferred from homology"/>
<evidence type="ECO:0000256" key="5">
    <source>
        <dbReference type="ARBA" id="ARBA00022676"/>
    </source>
</evidence>
<dbReference type="Proteomes" id="UP000010816">
    <property type="component" value="Chromosome"/>
</dbReference>
<dbReference type="GO" id="GO:0004134">
    <property type="term" value="F:4-alpha-glucanotransferase activity"/>
    <property type="evidence" value="ECO:0007669"/>
    <property type="project" value="UniProtKB-EC"/>
</dbReference>
<evidence type="ECO:0000256" key="6">
    <source>
        <dbReference type="ARBA" id="ARBA00022679"/>
    </source>
</evidence>
<protein>
    <recommendedName>
        <fullName evidence="4 10">4-alpha-glucanotransferase</fullName>
        <ecNumber evidence="3 10">2.4.1.25</ecNumber>
    </recommendedName>
    <alternativeName>
        <fullName evidence="8 10">Amylomaltase</fullName>
    </alternativeName>
    <alternativeName>
        <fullName evidence="9 10">Disproportionating enzyme</fullName>
    </alternativeName>
</protein>
<comment type="similarity">
    <text evidence="2 10">Belongs to the disproportionating enzyme family.</text>
</comment>
<keyword evidence="6 10" id="KW-0808">Transferase</keyword>
<gene>
    <name evidence="11" type="ORF">Thimo_3317</name>
</gene>
<dbReference type="Pfam" id="PF02446">
    <property type="entry name" value="Glyco_hydro_77"/>
    <property type="match status" value="1"/>
</dbReference>
<dbReference type="NCBIfam" id="NF011080">
    <property type="entry name" value="PRK14508.1-3"/>
    <property type="match status" value="1"/>
</dbReference>
<keyword evidence="7 10" id="KW-0119">Carbohydrate metabolism</keyword>
<dbReference type="InterPro" id="IPR017853">
    <property type="entry name" value="GH"/>
</dbReference>
<dbReference type="GO" id="GO:0005975">
    <property type="term" value="P:carbohydrate metabolic process"/>
    <property type="evidence" value="ECO:0007669"/>
    <property type="project" value="InterPro"/>
</dbReference>
<dbReference type="STRING" id="765912.Thimo_3317"/>
<evidence type="ECO:0000313" key="12">
    <source>
        <dbReference type="Proteomes" id="UP000010816"/>
    </source>
</evidence>
<dbReference type="SUPFAM" id="SSF51445">
    <property type="entry name" value="(Trans)glycosidases"/>
    <property type="match status" value="1"/>
</dbReference>
<dbReference type="OrthoDB" id="9763489at2"/>
<dbReference type="NCBIfam" id="TIGR00217">
    <property type="entry name" value="malQ"/>
    <property type="match status" value="1"/>
</dbReference>
<keyword evidence="12" id="KW-1185">Reference proteome</keyword>
<organism evidence="11 12">
    <name type="scientific">Thioflavicoccus mobilis 8321</name>
    <dbReference type="NCBI Taxonomy" id="765912"/>
    <lineage>
        <taxon>Bacteria</taxon>
        <taxon>Pseudomonadati</taxon>
        <taxon>Pseudomonadota</taxon>
        <taxon>Gammaproteobacteria</taxon>
        <taxon>Chromatiales</taxon>
        <taxon>Chromatiaceae</taxon>
        <taxon>Thioflavicoccus</taxon>
    </lineage>
</organism>
<dbReference type="EC" id="2.4.1.25" evidence="3 10"/>
<dbReference type="EMBL" id="CP003051">
    <property type="protein sequence ID" value="AGA91989.1"/>
    <property type="molecule type" value="Genomic_DNA"/>
</dbReference>
<evidence type="ECO:0000256" key="9">
    <source>
        <dbReference type="ARBA" id="ARBA00031501"/>
    </source>
</evidence>
<dbReference type="InterPro" id="IPR003385">
    <property type="entry name" value="Glyco_hydro_77"/>
</dbReference>
<evidence type="ECO:0000256" key="2">
    <source>
        <dbReference type="ARBA" id="ARBA00005684"/>
    </source>
</evidence>
<dbReference type="PATRIC" id="fig|765912.4.peg.3251"/>
<dbReference type="HOGENOM" id="CLU_014132_1_0_6"/>
<dbReference type="PANTHER" id="PTHR32438:SF5">
    <property type="entry name" value="4-ALPHA-GLUCANOTRANSFERASE DPE1, CHLOROPLASTIC_AMYLOPLASTIC"/>
    <property type="match status" value="1"/>
</dbReference>
<evidence type="ECO:0000256" key="1">
    <source>
        <dbReference type="ARBA" id="ARBA00000439"/>
    </source>
</evidence>
<evidence type="ECO:0000256" key="3">
    <source>
        <dbReference type="ARBA" id="ARBA00012560"/>
    </source>
</evidence>